<keyword evidence="6" id="KW-0929">Antimicrobial</keyword>
<reference evidence="9" key="3">
    <citation type="submission" date="2025-09" db="UniProtKB">
        <authorList>
            <consortium name="Ensembl"/>
        </authorList>
    </citation>
    <scope>IDENTIFICATION</scope>
</reference>
<evidence type="ECO:0000259" key="8">
    <source>
        <dbReference type="Pfam" id="PF13841"/>
    </source>
</evidence>
<feature type="region of interest" description="Disordered" evidence="7">
    <location>
        <begin position="80"/>
        <end position="101"/>
    </location>
</feature>
<evidence type="ECO:0000256" key="2">
    <source>
        <dbReference type="ARBA" id="ARBA00007371"/>
    </source>
</evidence>
<feature type="chain" id="PRO_5040544739" description="Beta-defensin" evidence="6">
    <location>
        <begin position="24"/>
        <end position="101"/>
    </location>
</feature>
<dbReference type="Ensembl" id="ENSEAST00005005294.2">
    <property type="protein sequence ID" value="ENSEASP00005004833.2"/>
    <property type="gene ID" value="ENSEASG00005003643.2"/>
</dbReference>
<keyword evidence="5" id="KW-1015">Disulfide bond</keyword>
<evidence type="ECO:0000256" key="4">
    <source>
        <dbReference type="ARBA" id="ARBA00022729"/>
    </source>
</evidence>
<dbReference type="Proteomes" id="UP000694387">
    <property type="component" value="Chromosome 15"/>
</dbReference>
<keyword evidence="10" id="KW-1185">Reference proteome</keyword>
<keyword evidence="6" id="KW-0211">Defensin</keyword>
<evidence type="ECO:0000313" key="10">
    <source>
        <dbReference type="Proteomes" id="UP000694387"/>
    </source>
</evidence>
<evidence type="ECO:0000256" key="6">
    <source>
        <dbReference type="RuleBase" id="RU231113"/>
    </source>
</evidence>
<evidence type="ECO:0000256" key="1">
    <source>
        <dbReference type="ARBA" id="ARBA00004613"/>
    </source>
</evidence>
<dbReference type="GO" id="GO:0045087">
    <property type="term" value="P:innate immune response"/>
    <property type="evidence" value="ECO:0007669"/>
    <property type="project" value="InterPro"/>
</dbReference>
<keyword evidence="6" id="KW-0044">Antibiotic</keyword>
<keyword evidence="4 6" id="KW-0732">Signal</keyword>
<reference evidence="9" key="2">
    <citation type="submission" date="2025-08" db="UniProtKB">
        <authorList>
            <consortium name="Ensembl"/>
        </authorList>
    </citation>
    <scope>IDENTIFICATION</scope>
</reference>
<evidence type="ECO:0000256" key="3">
    <source>
        <dbReference type="ARBA" id="ARBA00022525"/>
    </source>
</evidence>
<gene>
    <name evidence="9" type="primary">DEFB116</name>
</gene>
<dbReference type="InterPro" id="IPR025933">
    <property type="entry name" value="Beta_defensin_dom"/>
</dbReference>
<organism evidence="9 10">
    <name type="scientific">Equus asinus</name>
    <name type="common">Donkey</name>
    <name type="synonym">Equus africanus asinus</name>
    <dbReference type="NCBI Taxonomy" id="9793"/>
    <lineage>
        <taxon>Eukaryota</taxon>
        <taxon>Metazoa</taxon>
        <taxon>Chordata</taxon>
        <taxon>Craniata</taxon>
        <taxon>Vertebrata</taxon>
        <taxon>Euteleostomi</taxon>
        <taxon>Mammalia</taxon>
        <taxon>Eutheria</taxon>
        <taxon>Laurasiatheria</taxon>
        <taxon>Perissodactyla</taxon>
        <taxon>Equidae</taxon>
        <taxon>Equus</taxon>
    </lineage>
</organism>
<sequence length="101" mass="11462">MSVMKSYLMTISILLMLVHKTPGGLFKSNYGKSQEPWNPCQLYQGMCRNTCRKQEIQYFTCLNEQNCCLKFPAKTASSNHAKEDYNSASNSVTNTSSYPET</sequence>
<dbReference type="GeneTree" id="ENSGT00390000001502"/>
<evidence type="ECO:0000256" key="7">
    <source>
        <dbReference type="SAM" id="MobiDB-lite"/>
    </source>
</evidence>
<dbReference type="Pfam" id="PF13841">
    <property type="entry name" value="Defensin_beta_2"/>
    <property type="match status" value="1"/>
</dbReference>
<dbReference type="GO" id="GO:0005576">
    <property type="term" value="C:extracellular region"/>
    <property type="evidence" value="ECO:0007669"/>
    <property type="project" value="UniProtKB-SubCell"/>
</dbReference>
<feature type="domain" description="Beta-defensin" evidence="8">
    <location>
        <begin position="40"/>
        <end position="68"/>
    </location>
</feature>
<comment type="similarity">
    <text evidence="2 6">Belongs to the beta-defensin family.</text>
</comment>
<feature type="signal peptide" evidence="6">
    <location>
        <begin position="1"/>
        <end position="23"/>
    </location>
</feature>
<name>A0A8C4L2J7_EQUAS</name>
<dbReference type="AlphaFoldDB" id="A0A8C4L2J7"/>
<accession>A0A8C4L2J7</accession>
<comment type="subcellular location">
    <subcellularLocation>
        <location evidence="1 6">Secreted</location>
    </subcellularLocation>
</comment>
<reference evidence="9 10" key="1">
    <citation type="journal article" date="2020" name="Nat. Commun.">
        <title>Donkey genomes provide new insights into domestication and selection for coat color.</title>
        <authorList>
            <person name="Wang"/>
            <person name="C."/>
            <person name="Li"/>
            <person name="H."/>
            <person name="Guo"/>
            <person name="Y."/>
            <person name="Huang"/>
            <person name="J."/>
            <person name="Sun"/>
            <person name="Y."/>
            <person name="Min"/>
            <person name="J."/>
            <person name="Wang"/>
            <person name="J."/>
            <person name="Fang"/>
            <person name="X."/>
            <person name="Zhao"/>
            <person name="Z."/>
            <person name="Wang"/>
            <person name="S."/>
            <person name="Zhang"/>
            <person name="Y."/>
            <person name="Liu"/>
            <person name="Q."/>
            <person name="Jiang"/>
            <person name="Q."/>
            <person name="Wang"/>
            <person name="X."/>
            <person name="Guo"/>
            <person name="Y."/>
            <person name="Yang"/>
            <person name="C."/>
            <person name="Wang"/>
            <person name="Y."/>
            <person name="Tian"/>
            <person name="F."/>
            <person name="Zhuang"/>
            <person name="G."/>
            <person name="Fan"/>
            <person name="Y."/>
            <person name="Gao"/>
            <person name="Q."/>
            <person name="Li"/>
            <person name="Y."/>
            <person name="Ju"/>
            <person name="Z."/>
            <person name="Li"/>
            <person name="J."/>
            <person name="Li"/>
            <person name="R."/>
            <person name="Hou"/>
            <person name="M."/>
            <person name="Yang"/>
            <person name="G."/>
            <person name="Liu"/>
            <person name="G."/>
            <person name="Liu"/>
            <person name="W."/>
            <person name="Guo"/>
            <person name="J."/>
            <person name="Pan"/>
            <person name="S."/>
            <person name="Fan"/>
            <person name="G."/>
            <person name="Zhang"/>
            <person name="W."/>
            <person name="Zhang"/>
            <person name="R."/>
            <person name="Yu"/>
            <person name="J."/>
            <person name="Zhang"/>
            <person name="X."/>
            <person name="Yin"/>
            <person name="Q."/>
            <person name="Ji"/>
            <person name="C."/>
            <person name="Jin"/>
            <person name="Y."/>
            <person name="Yue"/>
            <person name="G."/>
            <person name="Liu"/>
            <person name="M."/>
            <person name="Xu"/>
            <person name="J."/>
            <person name="Liu"/>
            <person name="S."/>
            <person name="Jordana"/>
            <person name="J."/>
            <person name="Noce"/>
            <person name="A."/>
            <person name="Amills"/>
            <person name="M."/>
            <person name="Wu"/>
            <person name="D.D."/>
            <person name="Li"/>
            <person name="S."/>
            <person name="Zhou"/>
            <person name="X. and Zhong"/>
            <person name="J."/>
        </authorList>
    </citation>
    <scope>NUCLEOTIDE SEQUENCE [LARGE SCALE GENOMIC DNA]</scope>
</reference>
<protein>
    <recommendedName>
        <fullName evidence="6">Beta-defensin</fullName>
    </recommendedName>
</protein>
<dbReference type="GO" id="GO:0042742">
    <property type="term" value="P:defense response to bacterium"/>
    <property type="evidence" value="ECO:0007669"/>
    <property type="project" value="UniProtKB-UniRule"/>
</dbReference>
<comment type="function">
    <text evidence="6">Has antibacterial activity.</text>
</comment>
<keyword evidence="3 6" id="KW-0964">Secreted</keyword>
<evidence type="ECO:0000313" key="9">
    <source>
        <dbReference type="Ensembl" id="ENSEASP00005004833.2"/>
    </source>
</evidence>
<feature type="compositionally biased region" description="Low complexity" evidence="7">
    <location>
        <begin position="86"/>
        <end position="101"/>
    </location>
</feature>
<evidence type="ECO:0000256" key="5">
    <source>
        <dbReference type="ARBA" id="ARBA00023157"/>
    </source>
</evidence>
<proteinExistence type="inferred from homology"/>